<dbReference type="EMBL" id="RAWB01000725">
    <property type="protein sequence ID" value="RKH41111.1"/>
    <property type="molecule type" value="Genomic_DNA"/>
</dbReference>
<keyword evidence="3" id="KW-1185">Reference proteome</keyword>
<sequence length="182" mass="20064">MTLPRAALMLSICAMSASGCALIPDPVATGECQGVHLGKRVEWPISEDGSWLGREEPDRYGNGRVWVQLQYEAEGLEDDVWSFGVDIELMRGTRLDEANTTKLVPQGDYRLGPQGESVVTEWSGRLWTAEGSKGGYFQPGRPVEGSVTFETVNDLYAEGQFIYRYLNGDTLTCTFDAPINGF</sequence>
<dbReference type="PROSITE" id="PS51257">
    <property type="entry name" value="PROKAR_LIPOPROTEIN"/>
    <property type="match status" value="1"/>
</dbReference>
<evidence type="ECO:0000313" key="2">
    <source>
        <dbReference type="EMBL" id="RKH41111.1"/>
    </source>
</evidence>
<organism evidence="2 3">
    <name type="scientific">Corallococcus llansteffanensis</name>
    <dbReference type="NCBI Taxonomy" id="2316731"/>
    <lineage>
        <taxon>Bacteria</taxon>
        <taxon>Pseudomonadati</taxon>
        <taxon>Myxococcota</taxon>
        <taxon>Myxococcia</taxon>
        <taxon>Myxococcales</taxon>
        <taxon>Cystobacterineae</taxon>
        <taxon>Myxococcaceae</taxon>
        <taxon>Corallococcus</taxon>
    </lineage>
</organism>
<feature type="signal peptide" evidence="1">
    <location>
        <begin position="1"/>
        <end position="21"/>
    </location>
</feature>
<evidence type="ECO:0008006" key="4">
    <source>
        <dbReference type="Google" id="ProtNLM"/>
    </source>
</evidence>
<proteinExistence type="predicted"/>
<evidence type="ECO:0000313" key="3">
    <source>
        <dbReference type="Proteomes" id="UP000272888"/>
    </source>
</evidence>
<accession>A0A3A8NFW1</accession>
<reference evidence="3" key="1">
    <citation type="submission" date="2018-09" db="EMBL/GenBank/DDBJ databases">
        <authorList>
            <person name="Livingstone P.G."/>
            <person name="Whitworth D.E."/>
        </authorList>
    </citation>
    <scope>NUCLEOTIDE SEQUENCE [LARGE SCALE GENOMIC DNA]</scope>
    <source>
        <strain evidence="3">CA051B</strain>
    </source>
</reference>
<protein>
    <recommendedName>
        <fullName evidence="4">Lipoprotein</fullName>
    </recommendedName>
</protein>
<dbReference type="AlphaFoldDB" id="A0A3A8NFW1"/>
<gene>
    <name evidence="2" type="ORF">D7V93_38990</name>
</gene>
<dbReference type="Proteomes" id="UP000272888">
    <property type="component" value="Unassembled WGS sequence"/>
</dbReference>
<evidence type="ECO:0000256" key="1">
    <source>
        <dbReference type="SAM" id="SignalP"/>
    </source>
</evidence>
<comment type="caution">
    <text evidence="2">The sequence shown here is derived from an EMBL/GenBank/DDBJ whole genome shotgun (WGS) entry which is preliminary data.</text>
</comment>
<keyword evidence="1" id="KW-0732">Signal</keyword>
<dbReference type="RefSeq" id="WP_120648130.1">
    <property type="nucleotide sequence ID" value="NZ_RAWB01000725.1"/>
</dbReference>
<feature type="chain" id="PRO_5017357534" description="Lipoprotein" evidence="1">
    <location>
        <begin position="22"/>
        <end position="182"/>
    </location>
</feature>
<name>A0A3A8NFW1_9BACT</name>